<comment type="caution">
    <text evidence="1">The sequence shown here is derived from an EMBL/GenBank/DDBJ whole genome shotgun (WGS) entry which is preliminary data.</text>
</comment>
<accession>A0AAV5EWK9</accession>
<protein>
    <submittedName>
        <fullName evidence="1">Uncharacterized protein</fullName>
    </submittedName>
</protein>
<keyword evidence="2" id="KW-1185">Reference proteome</keyword>
<dbReference type="AlphaFoldDB" id="A0AAV5EWK9"/>
<reference evidence="1" key="1">
    <citation type="journal article" date="2018" name="DNA Res.">
        <title>Multiple hybrid de novo genome assembly of finger millet, an orphan allotetraploid crop.</title>
        <authorList>
            <person name="Hatakeyama M."/>
            <person name="Aluri S."/>
            <person name="Balachadran M.T."/>
            <person name="Sivarajan S.R."/>
            <person name="Patrignani A."/>
            <person name="Gruter S."/>
            <person name="Poveda L."/>
            <person name="Shimizu-Inatsugi R."/>
            <person name="Baeten J."/>
            <person name="Francoijs K.J."/>
            <person name="Nataraja K.N."/>
            <person name="Reddy Y.A.N."/>
            <person name="Phadnis S."/>
            <person name="Ravikumar R.L."/>
            <person name="Schlapbach R."/>
            <person name="Sreeman S.M."/>
            <person name="Shimizu K.K."/>
        </authorList>
    </citation>
    <scope>NUCLEOTIDE SEQUENCE</scope>
</reference>
<gene>
    <name evidence="1" type="primary">gb15228</name>
    <name evidence="1" type="ORF">PR202_gb15228</name>
</gene>
<organism evidence="1 2">
    <name type="scientific">Eleusine coracana subsp. coracana</name>
    <dbReference type="NCBI Taxonomy" id="191504"/>
    <lineage>
        <taxon>Eukaryota</taxon>
        <taxon>Viridiplantae</taxon>
        <taxon>Streptophyta</taxon>
        <taxon>Embryophyta</taxon>
        <taxon>Tracheophyta</taxon>
        <taxon>Spermatophyta</taxon>
        <taxon>Magnoliopsida</taxon>
        <taxon>Liliopsida</taxon>
        <taxon>Poales</taxon>
        <taxon>Poaceae</taxon>
        <taxon>PACMAD clade</taxon>
        <taxon>Chloridoideae</taxon>
        <taxon>Cynodonteae</taxon>
        <taxon>Eleusininae</taxon>
        <taxon>Eleusine</taxon>
    </lineage>
</organism>
<proteinExistence type="predicted"/>
<evidence type="ECO:0000313" key="1">
    <source>
        <dbReference type="EMBL" id="GJN27227.1"/>
    </source>
</evidence>
<evidence type="ECO:0000313" key="2">
    <source>
        <dbReference type="Proteomes" id="UP001054889"/>
    </source>
</evidence>
<name>A0AAV5EWK9_ELECO</name>
<dbReference type="EMBL" id="BQKI01000079">
    <property type="protein sequence ID" value="GJN27227.1"/>
    <property type="molecule type" value="Genomic_DNA"/>
</dbReference>
<reference evidence="1" key="2">
    <citation type="submission" date="2021-12" db="EMBL/GenBank/DDBJ databases">
        <title>Resequencing data analysis of finger millet.</title>
        <authorList>
            <person name="Hatakeyama M."/>
            <person name="Aluri S."/>
            <person name="Balachadran M.T."/>
            <person name="Sivarajan S.R."/>
            <person name="Poveda L."/>
            <person name="Shimizu-Inatsugi R."/>
            <person name="Schlapbach R."/>
            <person name="Sreeman S.M."/>
            <person name="Shimizu K.K."/>
        </authorList>
    </citation>
    <scope>NUCLEOTIDE SEQUENCE</scope>
</reference>
<dbReference type="Proteomes" id="UP001054889">
    <property type="component" value="Unassembled WGS sequence"/>
</dbReference>
<sequence>MYDTRYSGSKNTDIVYACKYFQVLNQIVYELPVDHPLAETKPLREILGHTVPQVRSKSSDTFLDVLIFVYCKFRPYKVNKQNR</sequence>